<reference evidence="2" key="1">
    <citation type="submission" date="2023-03" db="EMBL/GenBank/DDBJ databases">
        <title>Massive genome expansion in bonnet fungi (Mycena s.s.) driven by repeated elements and novel gene families across ecological guilds.</title>
        <authorList>
            <consortium name="Lawrence Berkeley National Laboratory"/>
            <person name="Harder C.B."/>
            <person name="Miyauchi S."/>
            <person name="Viragh M."/>
            <person name="Kuo A."/>
            <person name="Thoen E."/>
            <person name="Andreopoulos B."/>
            <person name="Lu D."/>
            <person name="Skrede I."/>
            <person name="Drula E."/>
            <person name="Henrissat B."/>
            <person name="Morin E."/>
            <person name="Kohler A."/>
            <person name="Barry K."/>
            <person name="LaButti K."/>
            <person name="Morin E."/>
            <person name="Salamov A."/>
            <person name="Lipzen A."/>
            <person name="Mereny Z."/>
            <person name="Hegedus B."/>
            <person name="Baldrian P."/>
            <person name="Stursova M."/>
            <person name="Weitz H."/>
            <person name="Taylor A."/>
            <person name="Grigoriev I.V."/>
            <person name="Nagy L.G."/>
            <person name="Martin F."/>
            <person name="Kauserud H."/>
        </authorList>
    </citation>
    <scope>NUCLEOTIDE SEQUENCE</scope>
    <source>
        <strain evidence="2">CBHHK200</strain>
    </source>
</reference>
<evidence type="ECO:0000313" key="3">
    <source>
        <dbReference type="Proteomes" id="UP001218188"/>
    </source>
</evidence>
<proteinExistence type="predicted"/>
<dbReference type="EMBL" id="JARJCM010000245">
    <property type="protein sequence ID" value="KAJ7020949.1"/>
    <property type="molecule type" value="Genomic_DNA"/>
</dbReference>
<keyword evidence="3" id="KW-1185">Reference proteome</keyword>
<name>A0AAD6WU19_9AGAR</name>
<feature type="region of interest" description="Disordered" evidence="1">
    <location>
        <begin position="246"/>
        <end position="276"/>
    </location>
</feature>
<evidence type="ECO:0000313" key="2">
    <source>
        <dbReference type="EMBL" id="KAJ7020949.1"/>
    </source>
</evidence>
<gene>
    <name evidence="2" type="ORF">C8F04DRAFT_1274271</name>
</gene>
<comment type="caution">
    <text evidence="2">The sequence shown here is derived from an EMBL/GenBank/DDBJ whole genome shotgun (WGS) entry which is preliminary data.</text>
</comment>
<dbReference type="AlphaFoldDB" id="A0AAD6WU19"/>
<protein>
    <submittedName>
        <fullName evidence="2">Uncharacterized protein</fullName>
    </submittedName>
</protein>
<dbReference type="Proteomes" id="UP001218188">
    <property type="component" value="Unassembled WGS sequence"/>
</dbReference>
<organism evidence="2 3">
    <name type="scientific">Mycena alexandri</name>
    <dbReference type="NCBI Taxonomy" id="1745969"/>
    <lineage>
        <taxon>Eukaryota</taxon>
        <taxon>Fungi</taxon>
        <taxon>Dikarya</taxon>
        <taxon>Basidiomycota</taxon>
        <taxon>Agaricomycotina</taxon>
        <taxon>Agaricomycetes</taxon>
        <taxon>Agaricomycetidae</taxon>
        <taxon>Agaricales</taxon>
        <taxon>Marasmiineae</taxon>
        <taxon>Mycenaceae</taxon>
        <taxon>Mycena</taxon>
    </lineage>
</organism>
<evidence type="ECO:0000256" key="1">
    <source>
        <dbReference type="SAM" id="MobiDB-lite"/>
    </source>
</evidence>
<sequence>MEPRARAHPLTPLEQRVTTNLQPSTHTLHARPTLHTVVDATAGGDGHPSRDPARLLGDMSNPVDHADAAYKQFIASMEFLDEPTETPFVPPSFFEHACNVAVQGDVFTSPCSLSDLLPIYVRERDERSCDDPPRDLDALHPRFFLRRSLRLQAKPNGSQPSVPALHAQKPTASSSRKKKRNKRPGADSADNMSNPRPTKKWLDSGGKLVVQDRGWRSTEFKLPPPSARSEPALPATGATISALPGIVGGQGGRSNKIMNPLAPSGAEKTKKTRRRTVPPEIKVQRAFSRGDVLEAPAFSLQRDASFSPVGWQGAAPPPLARKEILRLHRAQARGRGLHPYISKFYPVPYKICDSIRDERSTVFVDSAGVIFMFRSSRVSYLRDNADKIEDAITELCSADLKSPAVRAQCKGGMRGDHLPKILGHQRQSATRPQLNAWHAHNPKAAETFINDSTIQSLMYKNRHQHGYNKFPGVAARFLADARWHEERYGIKPLFGLFWNMCINAWFPGQKGIHCDPHADKKNQIGVCVLFIYVLKTGLNFNHTQRTWLVIWEAVVVVELPPWTIAMYPSALLYHFNIDVDEIQFVTTEGNARPTRENARPIVDGDDCGRGSCVFFNQSTMRQGPATGFDTIAQAKLHGHSGRNDYGESAQEAFERHLILILMHTTARKRIISVNCERCTEEGRRIRNVSDALPIFTTRIDSAAHNDRTIDVNCDWHKQELTMVRYLLELGNADDRGTLDIMLRRLPSLIEAGPDDLISMDFVKDLEKRIVQILDANLQHNLDRLVKTHLLRNLLETGNDRCLYLHVAKPSLDFCSATTF</sequence>
<accession>A0AAD6WU19</accession>
<feature type="region of interest" description="Disordered" evidence="1">
    <location>
        <begin position="154"/>
        <end position="231"/>
    </location>
</feature>